<dbReference type="GO" id="GO:0071222">
    <property type="term" value="P:cellular response to lipopolysaccharide"/>
    <property type="evidence" value="ECO:0007669"/>
    <property type="project" value="TreeGrafter"/>
</dbReference>
<dbReference type="Proteomes" id="UP000261540">
    <property type="component" value="Unplaced"/>
</dbReference>
<protein>
    <submittedName>
        <fullName evidence="14">HERV-H LTR-associating 2a, tandem duplicate 1</fullName>
    </submittedName>
</protein>
<dbReference type="GeneTree" id="ENSGT00940000163670"/>
<dbReference type="GO" id="GO:0042130">
    <property type="term" value="P:negative regulation of T cell proliferation"/>
    <property type="evidence" value="ECO:0007669"/>
    <property type="project" value="TreeGrafter"/>
</dbReference>
<dbReference type="AlphaFoldDB" id="A0A3B3Q501"/>
<dbReference type="InterPro" id="IPR013106">
    <property type="entry name" value="Ig_V-set"/>
</dbReference>
<evidence type="ECO:0000256" key="6">
    <source>
        <dbReference type="ARBA" id="ARBA00023136"/>
    </source>
</evidence>
<keyword evidence="3 11" id="KW-0812">Transmembrane</keyword>
<sequence>MPRVSPMAAAWLRLCALLWTFTLPSTHARTPEINTTITCLLSTDCILPCRFRPAGEPLITWYKQGVTIYNSTGSSNRTSLFKEQLATGNASLLLRSCTLRDRGRYTCRINNTLGEQQSTVILRVEAPVRFVTVEMAPSPVRQLKCTSRDIYPAPRLQWSMEPALPLQALRPSTRMVAERSGLYSVQSTLGILENLSGRTYICTVIGSYGTQISRASLSERDVTGIEGQALSIPCLAPMDLQNFTLSWAFMMSGQPTVFLNFSSRTGEVANNWADRVRLDPAQAQSGDGSLKLQNSQEMKGTYTCIFSTDHSKHQVYIHLRTSGAEAGQSHARLWIIVVVVIALLLLGAMILLYTKKKGVFHSWSRMSDLAEARMEMNTVETDANS</sequence>
<dbReference type="Ensembl" id="ENSPKIT00000025150.1">
    <property type="protein sequence ID" value="ENSPKIP00000001233.1"/>
    <property type="gene ID" value="ENSPKIG00000019604.1"/>
</dbReference>
<dbReference type="SUPFAM" id="SSF48726">
    <property type="entry name" value="Immunoglobulin"/>
    <property type="match status" value="3"/>
</dbReference>
<dbReference type="GO" id="GO:0031295">
    <property type="term" value="P:T cell costimulation"/>
    <property type="evidence" value="ECO:0007669"/>
    <property type="project" value="TreeGrafter"/>
</dbReference>
<organism evidence="14 15">
    <name type="scientific">Paramormyrops kingsleyae</name>
    <dbReference type="NCBI Taxonomy" id="1676925"/>
    <lineage>
        <taxon>Eukaryota</taxon>
        <taxon>Metazoa</taxon>
        <taxon>Chordata</taxon>
        <taxon>Craniata</taxon>
        <taxon>Vertebrata</taxon>
        <taxon>Euteleostomi</taxon>
        <taxon>Actinopterygii</taxon>
        <taxon>Neopterygii</taxon>
        <taxon>Teleostei</taxon>
        <taxon>Osteoglossocephala</taxon>
        <taxon>Osteoglossomorpha</taxon>
        <taxon>Osteoglossiformes</taxon>
        <taxon>Mormyridae</taxon>
        <taxon>Paramormyrops</taxon>
    </lineage>
</organism>
<dbReference type="InterPro" id="IPR051713">
    <property type="entry name" value="T-cell_Activation_Regulation"/>
</dbReference>
<dbReference type="GO" id="GO:0009897">
    <property type="term" value="C:external side of plasma membrane"/>
    <property type="evidence" value="ECO:0007669"/>
    <property type="project" value="TreeGrafter"/>
</dbReference>
<keyword evidence="5 11" id="KW-1133">Transmembrane helix</keyword>
<evidence type="ECO:0000256" key="8">
    <source>
        <dbReference type="ARBA" id="ARBA00023170"/>
    </source>
</evidence>
<evidence type="ECO:0000313" key="15">
    <source>
        <dbReference type="Proteomes" id="UP000261540"/>
    </source>
</evidence>
<feature type="domain" description="Ig-like" evidence="13">
    <location>
        <begin position="2"/>
        <end position="121"/>
    </location>
</feature>
<evidence type="ECO:0000256" key="1">
    <source>
        <dbReference type="ARBA" id="ARBA00004251"/>
    </source>
</evidence>
<dbReference type="InterPro" id="IPR003598">
    <property type="entry name" value="Ig_sub2"/>
</dbReference>
<keyword evidence="4 12" id="KW-0732">Signal</keyword>
<evidence type="ECO:0000256" key="5">
    <source>
        <dbReference type="ARBA" id="ARBA00022989"/>
    </source>
</evidence>
<keyword evidence="10" id="KW-0393">Immunoglobulin domain</keyword>
<dbReference type="SMART" id="SM00409">
    <property type="entry name" value="IG"/>
    <property type="match status" value="2"/>
</dbReference>
<reference evidence="14" key="2">
    <citation type="submission" date="2025-09" db="UniProtKB">
        <authorList>
            <consortium name="Ensembl"/>
        </authorList>
    </citation>
    <scope>IDENTIFICATION</scope>
</reference>
<dbReference type="GO" id="GO:0042102">
    <property type="term" value="P:positive regulation of T cell proliferation"/>
    <property type="evidence" value="ECO:0007669"/>
    <property type="project" value="TreeGrafter"/>
</dbReference>
<name>A0A3B3Q501_9TELE</name>
<feature type="domain" description="Ig-like" evidence="13">
    <location>
        <begin position="226"/>
        <end position="304"/>
    </location>
</feature>
<accession>A0A3B3Q501</accession>
<feature type="transmembrane region" description="Helical" evidence="11">
    <location>
        <begin position="333"/>
        <end position="353"/>
    </location>
</feature>
<keyword evidence="9" id="KW-0325">Glycoprotein</keyword>
<dbReference type="SMART" id="SM00408">
    <property type="entry name" value="IGc2"/>
    <property type="match status" value="2"/>
</dbReference>
<keyword evidence="7" id="KW-1015">Disulfide bond</keyword>
<evidence type="ECO:0000256" key="12">
    <source>
        <dbReference type="SAM" id="SignalP"/>
    </source>
</evidence>
<feature type="chain" id="PRO_5017473403" evidence="12">
    <location>
        <begin position="29"/>
        <end position="385"/>
    </location>
</feature>
<dbReference type="PROSITE" id="PS50835">
    <property type="entry name" value="IG_LIKE"/>
    <property type="match status" value="3"/>
</dbReference>
<dbReference type="InterPro" id="IPR007110">
    <property type="entry name" value="Ig-like_dom"/>
</dbReference>
<dbReference type="OrthoDB" id="9983389at2759"/>
<evidence type="ECO:0000256" key="9">
    <source>
        <dbReference type="ARBA" id="ARBA00023180"/>
    </source>
</evidence>
<dbReference type="Gene3D" id="2.60.40.10">
    <property type="entry name" value="Immunoglobulins"/>
    <property type="match status" value="3"/>
</dbReference>
<dbReference type="PANTHER" id="PTHR25466:SF14">
    <property type="entry name" value="BUTYROPHILIN SUBFAMILY 2 MEMBER A2-LIKE-RELATED"/>
    <property type="match status" value="1"/>
</dbReference>
<dbReference type="InterPro" id="IPR013783">
    <property type="entry name" value="Ig-like_fold"/>
</dbReference>
<evidence type="ECO:0000256" key="4">
    <source>
        <dbReference type="ARBA" id="ARBA00022729"/>
    </source>
</evidence>
<keyword evidence="15" id="KW-1185">Reference proteome</keyword>
<dbReference type="InterPro" id="IPR036179">
    <property type="entry name" value="Ig-like_dom_sf"/>
</dbReference>
<evidence type="ECO:0000256" key="3">
    <source>
        <dbReference type="ARBA" id="ARBA00022692"/>
    </source>
</evidence>
<dbReference type="Pfam" id="PF07679">
    <property type="entry name" value="I-set"/>
    <property type="match status" value="1"/>
</dbReference>
<dbReference type="InterPro" id="IPR013098">
    <property type="entry name" value="Ig_I-set"/>
</dbReference>
<evidence type="ECO:0000313" key="14">
    <source>
        <dbReference type="Ensembl" id="ENSPKIP00000001233.1"/>
    </source>
</evidence>
<evidence type="ECO:0000256" key="2">
    <source>
        <dbReference type="ARBA" id="ARBA00022475"/>
    </source>
</evidence>
<feature type="signal peptide" evidence="12">
    <location>
        <begin position="1"/>
        <end position="28"/>
    </location>
</feature>
<evidence type="ECO:0000256" key="11">
    <source>
        <dbReference type="SAM" id="Phobius"/>
    </source>
</evidence>
<dbReference type="PANTHER" id="PTHR25466">
    <property type="entry name" value="T-LYMPHOCYTE ACTIVATION ANTIGEN"/>
    <property type="match status" value="1"/>
</dbReference>
<keyword evidence="8" id="KW-0675">Receptor</keyword>
<dbReference type="InterPro" id="IPR003599">
    <property type="entry name" value="Ig_sub"/>
</dbReference>
<evidence type="ECO:0000256" key="7">
    <source>
        <dbReference type="ARBA" id="ARBA00023157"/>
    </source>
</evidence>
<feature type="domain" description="Ig-like" evidence="13">
    <location>
        <begin position="127"/>
        <end position="218"/>
    </location>
</feature>
<proteinExistence type="predicted"/>
<keyword evidence="2" id="KW-1003">Cell membrane</keyword>
<dbReference type="KEGG" id="pki:111857261"/>
<dbReference type="GO" id="GO:0007166">
    <property type="term" value="P:cell surface receptor signaling pathway"/>
    <property type="evidence" value="ECO:0007669"/>
    <property type="project" value="TreeGrafter"/>
</dbReference>
<evidence type="ECO:0000256" key="10">
    <source>
        <dbReference type="ARBA" id="ARBA00023319"/>
    </source>
</evidence>
<dbReference type="GO" id="GO:0006955">
    <property type="term" value="P:immune response"/>
    <property type="evidence" value="ECO:0007669"/>
    <property type="project" value="TreeGrafter"/>
</dbReference>
<keyword evidence="6 11" id="KW-0472">Membrane</keyword>
<comment type="subcellular location">
    <subcellularLocation>
        <location evidence="1">Cell membrane</location>
        <topology evidence="1">Single-pass type I membrane protein</topology>
    </subcellularLocation>
</comment>
<dbReference type="Pfam" id="PF07686">
    <property type="entry name" value="V-set"/>
    <property type="match status" value="1"/>
</dbReference>
<reference evidence="14" key="1">
    <citation type="submission" date="2025-08" db="UniProtKB">
        <authorList>
            <consortium name="Ensembl"/>
        </authorList>
    </citation>
    <scope>IDENTIFICATION</scope>
</reference>
<evidence type="ECO:0000259" key="13">
    <source>
        <dbReference type="PROSITE" id="PS50835"/>
    </source>
</evidence>